<sequence length="274" mass="33133">MDLQSSNPNVAEKLSVHYMISMLKDCNRIQQMISFKLEKCKFIKKNYNTTLQNLVDYPINMVRNYARNMTNTKYIVLADMDHFFSKNFEQKMLHLANRFFVYHPKMVLVYRIFEVEEEYFNIKETKTGLVELMEEKHARLFHGYFIGHFIPKINAWMKAKESNDNTTSIQFYHRYHYNQWEPQFVSSQTIPFHDPSFRYPLHDNAVLRWEMCRAGYTFAIVHDVFMYHPGMKTKEESNYLDHARYALKNEKEKAKKKFWDKMDKKYPKTKGQCL</sequence>
<evidence type="ECO:0000313" key="1">
    <source>
        <dbReference type="Proteomes" id="UP000887579"/>
    </source>
</evidence>
<evidence type="ECO:0000313" key="2">
    <source>
        <dbReference type="WBParaSite" id="ES5_v2.g21331.t1"/>
    </source>
</evidence>
<dbReference type="Proteomes" id="UP000887579">
    <property type="component" value="Unplaced"/>
</dbReference>
<protein>
    <submittedName>
        <fullName evidence="2">N-acetyllactosaminide beta-1,3-N-acetylglucosaminyltransferase</fullName>
    </submittedName>
</protein>
<organism evidence="1 2">
    <name type="scientific">Panagrolaimus sp. ES5</name>
    <dbReference type="NCBI Taxonomy" id="591445"/>
    <lineage>
        <taxon>Eukaryota</taxon>
        <taxon>Metazoa</taxon>
        <taxon>Ecdysozoa</taxon>
        <taxon>Nematoda</taxon>
        <taxon>Chromadorea</taxon>
        <taxon>Rhabditida</taxon>
        <taxon>Tylenchina</taxon>
        <taxon>Panagrolaimomorpha</taxon>
        <taxon>Panagrolaimoidea</taxon>
        <taxon>Panagrolaimidae</taxon>
        <taxon>Panagrolaimus</taxon>
    </lineage>
</organism>
<accession>A0AC34FX62</accession>
<proteinExistence type="predicted"/>
<name>A0AC34FX62_9BILA</name>
<reference evidence="2" key="1">
    <citation type="submission" date="2022-11" db="UniProtKB">
        <authorList>
            <consortium name="WormBaseParasite"/>
        </authorList>
    </citation>
    <scope>IDENTIFICATION</scope>
</reference>
<dbReference type="WBParaSite" id="ES5_v2.g21331.t1">
    <property type="protein sequence ID" value="ES5_v2.g21331.t1"/>
    <property type="gene ID" value="ES5_v2.g21331"/>
</dbReference>